<dbReference type="SMR" id="A0A8T3ABP2"/>
<proteinExistence type="predicted"/>
<dbReference type="EMBL" id="JAGYWB010000017">
    <property type="protein sequence ID" value="KAI0493837.1"/>
    <property type="molecule type" value="Genomic_DNA"/>
</dbReference>
<dbReference type="Gene3D" id="2.60.120.330">
    <property type="entry name" value="B-lactam Antibiotic, Isopenicillin N Synthase, Chain"/>
    <property type="match status" value="1"/>
</dbReference>
<name>A0A8T3ABP2_DENNO</name>
<dbReference type="InterPro" id="IPR027443">
    <property type="entry name" value="IPNS-like_sf"/>
</dbReference>
<keyword evidence="3" id="KW-1185">Reference proteome</keyword>
<dbReference type="OrthoDB" id="288590at2759"/>
<evidence type="ECO:0000313" key="3">
    <source>
        <dbReference type="Proteomes" id="UP000829196"/>
    </source>
</evidence>
<dbReference type="Proteomes" id="UP000829196">
    <property type="component" value="Unassembled WGS sequence"/>
</dbReference>
<evidence type="ECO:0000313" key="2">
    <source>
        <dbReference type="EMBL" id="KAI0493837.1"/>
    </source>
</evidence>
<reference evidence="2" key="1">
    <citation type="journal article" date="2022" name="Front. Genet.">
        <title>Chromosome-Scale Assembly of the Dendrobium nobile Genome Provides Insights Into the Molecular Mechanism of the Biosynthesis of the Medicinal Active Ingredient of Dendrobium.</title>
        <authorList>
            <person name="Xu Q."/>
            <person name="Niu S.-C."/>
            <person name="Li K.-L."/>
            <person name="Zheng P.-J."/>
            <person name="Zhang X.-J."/>
            <person name="Jia Y."/>
            <person name="Liu Y."/>
            <person name="Niu Y.-X."/>
            <person name="Yu L.-H."/>
            <person name="Chen D.-F."/>
            <person name="Zhang G.-Q."/>
        </authorList>
    </citation>
    <scope>NUCLEOTIDE SEQUENCE</scope>
    <source>
        <tissue evidence="2">Leaf</tissue>
    </source>
</reference>
<feature type="domain" description="Fe2OG dioxygenase" evidence="1">
    <location>
        <begin position="39"/>
        <end position="139"/>
    </location>
</feature>
<comment type="caution">
    <text evidence="2">The sequence shown here is derived from an EMBL/GenBank/DDBJ whole genome shotgun (WGS) entry which is preliminary data.</text>
</comment>
<protein>
    <recommendedName>
        <fullName evidence="1">Fe2OG dioxygenase domain-containing protein</fullName>
    </recommendedName>
</protein>
<dbReference type="InterPro" id="IPR050231">
    <property type="entry name" value="Iron_ascorbate_oxido_reductase"/>
</dbReference>
<dbReference type="AlphaFoldDB" id="A0A8T3ABP2"/>
<dbReference type="Pfam" id="PF03171">
    <property type="entry name" value="2OG-FeII_Oxy"/>
    <property type="match status" value="1"/>
</dbReference>
<dbReference type="InterPro" id="IPR005123">
    <property type="entry name" value="Oxoglu/Fe-dep_dioxygenase_dom"/>
</dbReference>
<dbReference type="InterPro" id="IPR044861">
    <property type="entry name" value="IPNS-like_FE2OG_OXY"/>
</dbReference>
<evidence type="ECO:0000259" key="1">
    <source>
        <dbReference type="PROSITE" id="PS51471"/>
    </source>
</evidence>
<dbReference type="PROSITE" id="PS51471">
    <property type="entry name" value="FE2OG_OXY"/>
    <property type="match status" value="1"/>
</dbReference>
<sequence length="191" mass="21668">MISFAEELRNLTSKIFSLLSLSLELDKNKLDAELGGKDDLHQLKINYYPRCPQLELALDVEAHTDVSSLSFILHIGVPGLQVFKNGFGWVIAPLVPNSIIIHVGDMLEIITNGRYHIIFHRGHVNKENIQISWAVFCEPTREKVVLRPLSELVGEGEVARFKPQTFAEHLEKKLFMSRVAGSRDKVVVWIK</sequence>
<organism evidence="2 3">
    <name type="scientific">Dendrobium nobile</name>
    <name type="common">Orchid</name>
    <dbReference type="NCBI Taxonomy" id="94219"/>
    <lineage>
        <taxon>Eukaryota</taxon>
        <taxon>Viridiplantae</taxon>
        <taxon>Streptophyta</taxon>
        <taxon>Embryophyta</taxon>
        <taxon>Tracheophyta</taxon>
        <taxon>Spermatophyta</taxon>
        <taxon>Magnoliopsida</taxon>
        <taxon>Liliopsida</taxon>
        <taxon>Asparagales</taxon>
        <taxon>Orchidaceae</taxon>
        <taxon>Epidendroideae</taxon>
        <taxon>Malaxideae</taxon>
        <taxon>Dendrobiinae</taxon>
        <taxon>Dendrobium</taxon>
    </lineage>
</organism>
<accession>A0A8T3ABP2</accession>
<dbReference type="PANTHER" id="PTHR47990">
    <property type="entry name" value="2-OXOGLUTARATE (2OG) AND FE(II)-DEPENDENT OXYGENASE SUPERFAMILY PROTEIN-RELATED"/>
    <property type="match status" value="1"/>
</dbReference>
<gene>
    <name evidence="2" type="ORF">KFK09_023962</name>
</gene>
<dbReference type="SUPFAM" id="SSF51197">
    <property type="entry name" value="Clavaminate synthase-like"/>
    <property type="match status" value="1"/>
</dbReference>